<proteinExistence type="predicted"/>
<sequence length="104" mass="11076">MLPRKAPLAKAHNSVKEHATKILGTILGGEVQQGWVFLCTEEAQDTLGTYTSPLAAAPKHNLDGTVSKKVLIIHDLSSGKKFVRWAQTADPLEGGVYSASFSSG</sequence>
<evidence type="ECO:0000313" key="2">
    <source>
        <dbReference type="Proteomes" id="UP000002729"/>
    </source>
</evidence>
<dbReference type="KEGG" id="aaf:AURANDRAFT_66745"/>
<keyword evidence="2" id="KW-1185">Reference proteome</keyword>
<name>F0YIN1_AURAN</name>
<dbReference type="EMBL" id="GL833145">
    <property type="protein sequence ID" value="EGB05028.1"/>
    <property type="molecule type" value="Genomic_DNA"/>
</dbReference>
<reference evidence="1 2" key="1">
    <citation type="journal article" date="2011" name="Proc. Natl. Acad. Sci. U.S.A.">
        <title>Niche of harmful alga Aureococcus anophagefferens revealed through ecogenomics.</title>
        <authorList>
            <person name="Gobler C.J."/>
            <person name="Berry D.L."/>
            <person name="Dyhrman S.T."/>
            <person name="Wilhelm S.W."/>
            <person name="Salamov A."/>
            <person name="Lobanov A.V."/>
            <person name="Zhang Y."/>
            <person name="Collier J.L."/>
            <person name="Wurch L.L."/>
            <person name="Kustka A.B."/>
            <person name="Dill B.D."/>
            <person name="Shah M."/>
            <person name="VerBerkmoes N.C."/>
            <person name="Kuo A."/>
            <person name="Terry A."/>
            <person name="Pangilinan J."/>
            <person name="Lindquist E.A."/>
            <person name="Lucas S."/>
            <person name="Paulsen I.T."/>
            <person name="Hattenrath-Lehmann T.K."/>
            <person name="Talmage S.C."/>
            <person name="Walker E.A."/>
            <person name="Koch F."/>
            <person name="Burson A.M."/>
            <person name="Marcoval M.A."/>
            <person name="Tang Y.Z."/>
            <person name="Lecleir G.R."/>
            <person name="Coyne K.J."/>
            <person name="Berg G.M."/>
            <person name="Bertrand E.M."/>
            <person name="Saito M.A."/>
            <person name="Gladyshev V.N."/>
            <person name="Grigoriev I.V."/>
        </authorList>
    </citation>
    <scope>NUCLEOTIDE SEQUENCE [LARGE SCALE GENOMIC DNA]</scope>
    <source>
        <strain evidence="2">CCMP 1984</strain>
    </source>
</reference>
<dbReference type="GeneID" id="20225933"/>
<evidence type="ECO:0000313" key="1">
    <source>
        <dbReference type="EMBL" id="EGB05028.1"/>
    </source>
</evidence>
<dbReference type="AlphaFoldDB" id="F0YIN1"/>
<dbReference type="Proteomes" id="UP000002729">
    <property type="component" value="Unassembled WGS sequence"/>
</dbReference>
<gene>
    <name evidence="1" type="ORF">AURANDRAFT_66745</name>
</gene>
<organism evidence="2">
    <name type="scientific">Aureococcus anophagefferens</name>
    <name type="common">Harmful bloom alga</name>
    <dbReference type="NCBI Taxonomy" id="44056"/>
    <lineage>
        <taxon>Eukaryota</taxon>
        <taxon>Sar</taxon>
        <taxon>Stramenopiles</taxon>
        <taxon>Ochrophyta</taxon>
        <taxon>Pelagophyceae</taxon>
        <taxon>Pelagomonadales</taxon>
        <taxon>Pelagomonadaceae</taxon>
        <taxon>Aureococcus</taxon>
    </lineage>
</organism>
<protein>
    <submittedName>
        <fullName evidence="1">Uncharacterized protein</fullName>
    </submittedName>
</protein>
<accession>F0YIN1</accession>
<dbReference type="InParanoid" id="F0YIN1"/>
<dbReference type="RefSeq" id="XP_009040379.1">
    <property type="nucleotide sequence ID" value="XM_009042131.1"/>
</dbReference>